<evidence type="ECO:0000256" key="9">
    <source>
        <dbReference type="ARBA" id="ARBA00023136"/>
    </source>
</evidence>
<dbReference type="NCBIfam" id="TIGR02473">
    <property type="entry name" value="flagell_FliJ"/>
    <property type="match status" value="1"/>
</dbReference>
<dbReference type="InterPro" id="IPR053716">
    <property type="entry name" value="Flag_assembly_chemotaxis_eff"/>
</dbReference>
<dbReference type="Gene3D" id="1.10.287.1700">
    <property type="match status" value="1"/>
</dbReference>
<sequence>MSRQRSQRLEVVLAVAERKRREAERFLAEARQRVSQGEQGIVQLENYLGEYQQQFTATGRQGVDIGALQARQAFMQKISDTMQQQEQALLQAREQVQQVQAYWQQTYAREKGIERLVEKARMDETRVKERKLQQELDERSQHVRPSYI</sequence>
<accession>A0A7W2ABH0</accession>
<organism evidence="13 14">
    <name type="scientific">Marinobacterium marinum</name>
    <dbReference type="NCBI Taxonomy" id="2756129"/>
    <lineage>
        <taxon>Bacteria</taxon>
        <taxon>Pseudomonadati</taxon>
        <taxon>Pseudomonadota</taxon>
        <taxon>Gammaproteobacteria</taxon>
        <taxon>Oceanospirillales</taxon>
        <taxon>Oceanospirillaceae</taxon>
        <taxon>Marinobacterium</taxon>
    </lineage>
</organism>
<proteinExistence type="inferred from homology"/>
<keyword evidence="5" id="KW-1003">Cell membrane</keyword>
<evidence type="ECO:0000256" key="11">
    <source>
        <dbReference type="SAM" id="Coils"/>
    </source>
</evidence>
<keyword evidence="13" id="KW-0966">Cell projection</keyword>
<dbReference type="GO" id="GO:0015031">
    <property type="term" value="P:protein transport"/>
    <property type="evidence" value="ECO:0007669"/>
    <property type="project" value="UniProtKB-KW"/>
</dbReference>
<keyword evidence="11" id="KW-0175">Coiled coil</keyword>
<keyword evidence="14" id="KW-1185">Reference proteome</keyword>
<keyword evidence="10" id="KW-1006">Bacterial flagellum protein export</keyword>
<name>A0A7W2ABH0_9GAMM</name>
<evidence type="ECO:0000256" key="3">
    <source>
        <dbReference type="ARBA" id="ARBA00020392"/>
    </source>
</evidence>
<evidence type="ECO:0000313" key="14">
    <source>
        <dbReference type="Proteomes" id="UP000538931"/>
    </source>
</evidence>
<dbReference type="EMBL" id="JACEMT010000031">
    <property type="protein sequence ID" value="MBA4501058.1"/>
    <property type="molecule type" value="Genomic_DNA"/>
</dbReference>
<evidence type="ECO:0000256" key="5">
    <source>
        <dbReference type="ARBA" id="ARBA00022475"/>
    </source>
</evidence>
<dbReference type="GO" id="GO:0005886">
    <property type="term" value="C:plasma membrane"/>
    <property type="evidence" value="ECO:0007669"/>
    <property type="project" value="UniProtKB-SubCell"/>
</dbReference>
<comment type="subcellular location">
    <subcellularLocation>
        <location evidence="1">Cell membrane</location>
        <topology evidence="1">Peripheral membrane protein</topology>
        <orientation evidence="1">Cytoplasmic side</orientation>
    </subcellularLocation>
</comment>
<evidence type="ECO:0000256" key="7">
    <source>
        <dbReference type="ARBA" id="ARBA00022795"/>
    </source>
</evidence>
<dbReference type="GO" id="GO:0071973">
    <property type="term" value="P:bacterial-type flagellum-dependent cell motility"/>
    <property type="evidence" value="ECO:0007669"/>
    <property type="project" value="InterPro"/>
</dbReference>
<keyword evidence="7" id="KW-1005">Bacterial flagellum biogenesis</keyword>
<evidence type="ECO:0000256" key="12">
    <source>
        <dbReference type="SAM" id="MobiDB-lite"/>
    </source>
</evidence>
<keyword evidence="9" id="KW-0472">Membrane</keyword>
<dbReference type="GO" id="GO:0006935">
    <property type="term" value="P:chemotaxis"/>
    <property type="evidence" value="ECO:0007669"/>
    <property type="project" value="UniProtKB-KW"/>
</dbReference>
<evidence type="ECO:0000256" key="1">
    <source>
        <dbReference type="ARBA" id="ARBA00004413"/>
    </source>
</evidence>
<dbReference type="PANTHER" id="PTHR38786">
    <property type="entry name" value="FLAGELLAR FLIJ PROTEIN"/>
    <property type="match status" value="1"/>
</dbReference>
<keyword evidence="6" id="KW-0145">Chemotaxis</keyword>
<keyword evidence="13" id="KW-0282">Flagellum</keyword>
<keyword evidence="13" id="KW-0969">Cilium</keyword>
<keyword evidence="4" id="KW-0813">Transport</keyword>
<comment type="caution">
    <text evidence="13">The sequence shown here is derived from an EMBL/GenBank/DDBJ whole genome shotgun (WGS) entry which is preliminary data.</text>
</comment>
<dbReference type="InterPro" id="IPR052570">
    <property type="entry name" value="FliJ"/>
</dbReference>
<dbReference type="InterPro" id="IPR012823">
    <property type="entry name" value="Flagell_FliJ"/>
</dbReference>
<feature type="compositionally biased region" description="Basic and acidic residues" evidence="12">
    <location>
        <begin position="128"/>
        <end position="141"/>
    </location>
</feature>
<feature type="coiled-coil region" evidence="11">
    <location>
        <begin position="75"/>
        <end position="102"/>
    </location>
</feature>
<evidence type="ECO:0000256" key="2">
    <source>
        <dbReference type="ARBA" id="ARBA00010004"/>
    </source>
</evidence>
<evidence type="ECO:0000256" key="6">
    <source>
        <dbReference type="ARBA" id="ARBA00022500"/>
    </source>
</evidence>
<dbReference type="Pfam" id="PF02050">
    <property type="entry name" value="FliJ"/>
    <property type="match status" value="1"/>
</dbReference>
<gene>
    <name evidence="13" type="primary">fliJ</name>
    <name evidence="13" type="ORF">H1S06_01570</name>
</gene>
<dbReference type="Proteomes" id="UP000538931">
    <property type="component" value="Unassembled WGS sequence"/>
</dbReference>
<evidence type="ECO:0000256" key="8">
    <source>
        <dbReference type="ARBA" id="ARBA00022927"/>
    </source>
</evidence>
<evidence type="ECO:0000256" key="10">
    <source>
        <dbReference type="ARBA" id="ARBA00023225"/>
    </source>
</evidence>
<dbReference type="AlphaFoldDB" id="A0A7W2ABH0"/>
<keyword evidence="8" id="KW-0653">Protein transport</keyword>
<comment type="similarity">
    <text evidence="2">Belongs to the FliJ family.</text>
</comment>
<evidence type="ECO:0000313" key="13">
    <source>
        <dbReference type="EMBL" id="MBA4501058.1"/>
    </source>
</evidence>
<protein>
    <recommendedName>
        <fullName evidence="3">Flagellar FliJ protein</fullName>
    </recommendedName>
</protein>
<dbReference type="GO" id="GO:0044781">
    <property type="term" value="P:bacterial-type flagellum organization"/>
    <property type="evidence" value="ECO:0007669"/>
    <property type="project" value="UniProtKB-KW"/>
</dbReference>
<feature type="region of interest" description="Disordered" evidence="12">
    <location>
        <begin position="128"/>
        <end position="148"/>
    </location>
</feature>
<evidence type="ECO:0000256" key="4">
    <source>
        <dbReference type="ARBA" id="ARBA00022448"/>
    </source>
</evidence>
<dbReference type="GO" id="GO:0009288">
    <property type="term" value="C:bacterial-type flagellum"/>
    <property type="evidence" value="ECO:0007669"/>
    <property type="project" value="InterPro"/>
</dbReference>
<reference evidence="13 14" key="1">
    <citation type="submission" date="2020-07" db="EMBL/GenBank/DDBJ databases">
        <title>Bacterium isolated from marien macroalgae.</title>
        <authorList>
            <person name="Zhu K."/>
            <person name="Lu D."/>
            <person name="Du Z."/>
        </authorList>
    </citation>
    <scope>NUCLEOTIDE SEQUENCE [LARGE SCALE GENOMIC DNA]</scope>
    <source>
        <strain evidence="13 14">3-1745</strain>
    </source>
</reference>
<dbReference type="RefSeq" id="WP_181736517.1">
    <property type="nucleotide sequence ID" value="NZ_JACEMT010000031.1"/>
</dbReference>
<dbReference type="PANTHER" id="PTHR38786:SF1">
    <property type="entry name" value="FLAGELLAR FLIJ PROTEIN"/>
    <property type="match status" value="1"/>
</dbReference>